<evidence type="ECO:0008006" key="4">
    <source>
        <dbReference type="Google" id="ProtNLM"/>
    </source>
</evidence>
<organism evidence="2 3">
    <name type="scientific">Chromatium okenii</name>
    <dbReference type="NCBI Taxonomy" id="61644"/>
    <lineage>
        <taxon>Bacteria</taxon>
        <taxon>Pseudomonadati</taxon>
        <taxon>Pseudomonadota</taxon>
        <taxon>Gammaproteobacteria</taxon>
        <taxon>Chromatiales</taxon>
        <taxon>Chromatiaceae</taxon>
        <taxon>Chromatium</taxon>
    </lineage>
</organism>
<comment type="caution">
    <text evidence="2">The sequence shown here is derived from an EMBL/GenBank/DDBJ whole genome shotgun (WGS) entry which is preliminary data.</text>
</comment>
<dbReference type="EMBL" id="PPGH01000018">
    <property type="protein sequence ID" value="PQJ97107.1"/>
    <property type="molecule type" value="Genomic_DNA"/>
</dbReference>
<feature type="coiled-coil region" evidence="1">
    <location>
        <begin position="331"/>
        <end position="416"/>
    </location>
</feature>
<name>A0A2S7XTP2_9GAMM</name>
<dbReference type="Proteomes" id="UP000239936">
    <property type="component" value="Unassembled WGS sequence"/>
</dbReference>
<proteinExistence type="predicted"/>
<dbReference type="RefSeq" id="WP_105072848.1">
    <property type="nucleotide sequence ID" value="NZ_PPGH01000018.1"/>
</dbReference>
<sequence>MARGTEIVAAIAQQPFWLNDNQFVTVRPIAVIENERLGPVREGDYPNRELCWWLIRGISPQQELVPGRLIVGRVEEAAQFDPKDSDKDKFQFEWDSVRLGGLRNVIEIVDGPKNLDRRDLINRANALELDHPPTSLILVRLGERIYGPFKAEWEYRGRYLITLFKPQSSLETTVFDAARVQKDPGFITRHRILLSACDQPLNKSIDTFSPSYHILTWERFEALQQNEALERIRLYSDDEVVRQVAKQVLPRKRLRDFMQEWKDVSQVYLTTQDHLGPNDVVDVFKFLNTRLTGQTEAVEELVESILDSGVLENQIERAITNRARLHIETHTAKLSAEVEEKINNLRQQEQDLIHQIGRLTNDLERRRRQEEAQLEADLQQQRLGFEQWKATENTSIEQARADIAQQRQILEEGLKEVAARFVNNRQELLKDFLSMSPFLTQIGVLTANANEYHASTATEKPSAMTAPPPLLEPPAFLKEISSVRGLEKEEAFFNRFKEHVANAGFRFRPLDLVAFHLSVKCGDLTILGGYSGTGKSSLPVLYAQALAGDESRYLAVDVSPSWLEPGDLLGRANLLEEKFQPAATGLFEHLVWAAMETERNGRDSGLWMICLDEMNLAQPEHYFSGFLQALPRAGQQRSVGVFSPSAVCRADPWREWARIPLNSNLRFIGTVNYDETTKPLSQRLRDRANELRLEAVPFGSLQRTASTSSVTPPSGAPVTVASFDSWTCDMTLTGQAASVIDAMQQPLAVLGSPLTPRRYQAIARFVASAGNLCSAEEAFDMQLRQRVLSQVRGIFRAESRRALDDLRSILENHGSTFSGALQLLERIAAESAQAIDFDAFEVDA</sequence>
<dbReference type="Gene3D" id="3.40.50.300">
    <property type="entry name" value="P-loop containing nucleotide triphosphate hydrolases"/>
    <property type="match status" value="1"/>
</dbReference>
<dbReference type="InterPro" id="IPR027417">
    <property type="entry name" value="P-loop_NTPase"/>
</dbReference>
<evidence type="ECO:0000313" key="3">
    <source>
        <dbReference type="Proteomes" id="UP000239936"/>
    </source>
</evidence>
<dbReference type="OrthoDB" id="9781481at2"/>
<keyword evidence="3" id="KW-1185">Reference proteome</keyword>
<accession>A0A2S7XTP2</accession>
<evidence type="ECO:0000256" key="1">
    <source>
        <dbReference type="SAM" id="Coils"/>
    </source>
</evidence>
<dbReference type="AlphaFoldDB" id="A0A2S7XTP2"/>
<reference evidence="2 3" key="1">
    <citation type="submission" date="2018-01" db="EMBL/GenBank/DDBJ databases">
        <title>The complete genome sequence of Chromatium okenii LaCa, a purple sulfur bacterium with a turbulent life.</title>
        <authorList>
            <person name="Luedin S.M."/>
            <person name="Liechti N."/>
            <person name="Storelli N."/>
            <person name="Danza F."/>
            <person name="Wittwer M."/>
            <person name="Pothier J.F."/>
            <person name="Tonolla M.A."/>
        </authorList>
    </citation>
    <scope>NUCLEOTIDE SEQUENCE [LARGE SCALE GENOMIC DNA]</scope>
    <source>
        <strain evidence="2 3">LaCa</strain>
    </source>
</reference>
<keyword evidence="1" id="KW-0175">Coiled coil</keyword>
<dbReference type="SUPFAM" id="SSF52540">
    <property type="entry name" value="P-loop containing nucleoside triphosphate hydrolases"/>
    <property type="match status" value="1"/>
</dbReference>
<gene>
    <name evidence="2" type="ORF">CXB77_03825</name>
</gene>
<evidence type="ECO:0000313" key="2">
    <source>
        <dbReference type="EMBL" id="PQJ97107.1"/>
    </source>
</evidence>
<protein>
    <recommendedName>
        <fullName evidence="4">AAA+ ATPase domain-containing protein</fullName>
    </recommendedName>
</protein>